<evidence type="ECO:0008006" key="3">
    <source>
        <dbReference type="Google" id="ProtNLM"/>
    </source>
</evidence>
<dbReference type="PANTHER" id="PTHR36436">
    <property type="entry name" value="SLL5081 PROTEIN"/>
    <property type="match status" value="1"/>
</dbReference>
<comment type="caution">
    <text evidence="1">The sequence shown here is derived from an EMBL/GenBank/DDBJ whole genome shotgun (WGS) entry which is preliminary data.</text>
</comment>
<dbReference type="Proteomes" id="UP000070063">
    <property type="component" value="Unassembled WGS sequence"/>
</dbReference>
<evidence type="ECO:0000313" key="2">
    <source>
        <dbReference type="Proteomes" id="UP000070063"/>
    </source>
</evidence>
<name>A0ABD4EH24_STALU</name>
<evidence type="ECO:0000313" key="1">
    <source>
        <dbReference type="EMBL" id="KXA38931.1"/>
    </source>
</evidence>
<sequence length="310" mass="35509">MLLLYNGIVLIHTEGAVHMLNIQDVSHLPEEEQTAYNRFVESVKQSNLPVRPCIKMELSEMQDETLLKSKIGGVPFLKSVDDIPLDENTEPMALLAQINLSELPEEQKVFPVKEGIIQFWISAQDEMYGLSDEKGNDNPNSSLIYIKDPVTNLTFEDVRAHMDSLAFDKENIPFDGTFSIEYKLTEQTISSSDYRYDEDLRSIWNKVNPSFKLESMFDGYDDLMELVFNTFSAEEPSNQLGGYPLFMQADPRAYDKELRVYDTLLLQIDSTKKGNAKIMWGDLGIGNIFIKPEDLLALKFDDYMYTWDCG</sequence>
<dbReference type="InterPro" id="IPR035948">
    <property type="entry name" value="YwqG-like_sf"/>
</dbReference>
<dbReference type="EMBL" id="LRQI01000036">
    <property type="protein sequence ID" value="KXA38931.1"/>
    <property type="molecule type" value="Genomic_DNA"/>
</dbReference>
<dbReference type="SUPFAM" id="SSF103032">
    <property type="entry name" value="Hypothetical protein YwqG"/>
    <property type="match status" value="1"/>
</dbReference>
<proteinExistence type="predicted"/>
<dbReference type="PANTHER" id="PTHR36436:SF6">
    <property type="entry name" value="SLL5081 PROTEIN"/>
    <property type="match status" value="1"/>
</dbReference>
<reference evidence="1 2" key="1">
    <citation type="submission" date="2016-01" db="EMBL/GenBank/DDBJ databases">
        <authorList>
            <person name="Mitreva M."/>
            <person name="Pepin K.H."/>
            <person name="Mihindukulasuriya K.A."/>
            <person name="Fulton R."/>
            <person name="Fronick C."/>
            <person name="O'Laughlin M."/>
            <person name="Miner T."/>
            <person name="Herter B."/>
            <person name="Rosa B.A."/>
            <person name="Cordes M."/>
            <person name="Tomlinson C."/>
            <person name="Wollam A."/>
            <person name="Palsikar V.B."/>
            <person name="Mardis E.R."/>
            <person name="Wilson R.K."/>
        </authorList>
    </citation>
    <scope>NUCLEOTIDE SEQUENCE [LARGE SCALE GENOMIC DNA]</scope>
    <source>
        <strain evidence="1 2">MJR7738</strain>
    </source>
</reference>
<organism evidence="1 2">
    <name type="scientific">Staphylococcus lugdunensis</name>
    <dbReference type="NCBI Taxonomy" id="28035"/>
    <lineage>
        <taxon>Bacteria</taxon>
        <taxon>Bacillati</taxon>
        <taxon>Bacillota</taxon>
        <taxon>Bacilli</taxon>
        <taxon>Bacillales</taxon>
        <taxon>Staphylococcaceae</taxon>
        <taxon>Staphylococcus</taxon>
    </lineage>
</organism>
<dbReference type="InterPro" id="IPR015315">
    <property type="entry name" value="DUF1963"/>
</dbReference>
<dbReference type="AlphaFoldDB" id="A0ABD4EH24"/>
<accession>A0ABD4EH24</accession>
<dbReference type="Pfam" id="PF09234">
    <property type="entry name" value="DUF1963"/>
    <property type="match status" value="1"/>
</dbReference>
<gene>
    <name evidence="1" type="ORF">HMPREF3225_01036</name>
</gene>
<protein>
    <recommendedName>
        <fullName evidence="3">DUF1963 domain-containing protein</fullName>
    </recommendedName>
</protein>
<dbReference type="Gene3D" id="2.30.320.10">
    <property type="entry name" value="YwqG-like"/>
    <property type="match status" value="1"/>
</dbReference>